<dbReference type="STRING" id="4846.A0A367IP51"/>
<dbReference type="PANTHER" id="PTHR45856:SF24">
    <property type="entry name" value="FUNGAL LIPASE-LIKE DOMAIN-CONTAINING PROTEIN"/>
    <property type="match status" value="1"/>
</dbReference>
<gene>
    <name evidence="4" type="ORF">CU098_004404</name>
</gene>
<feature type="region of interest" description="Disordered" evidence="1">
    <location>
        <begin position="131"/>
        <end position="151"/>
    </location>
</feature>
<keyword evidence="5" id="KW-1185">Reference proteome</keyword>
<dbReference type="Proteomes" id="UP000253551">
    <property type="component" value="Unassembled WGS sequence"/>
</dbReference>
<protein>
    <recommendedName>
        <fullName evidence="3">Fungal lipase-type domain-containing protein</fullName>
    </recommendedName>
</protein>
<evidence type="ECO:0000256" key="2">
    <source>
        <dbReference type="SAM" id="SignalP"/>
    </source>
</evidence>
<organism evidence="4 5">
    <name type="scientific">Rhizopus stolonifer</name>
    <name type="common">Rhizopus nigricans</name>
    <dbReference type="NCBI Taxonomy" id="4846"/>
    <lineage>
        <taxon>Eukaryota</taxon>
        <taxon>Fungi</taxon>
        <taxon>Fungi incertae sedis</taxon>
        <taxon>Mucoromycota</taxon>
        <taxon>Mucoromycotina</taxon>
        <taxon>Mucoromycetes</taxon>
        <taxon>Mucorales</taxon>
        <taxon>Mucorineae</taxon>
        <taxon>Rhizopodaceae</taxon>
        <taxon>Rhizopus</taxon>
    </lineage>
</organism>
<dbReference type="InterPro" id="IPR051218">
    <property type="entry name" value="Sec_MonoDiacylglyc_Lipase"/>
</dbReference>
<keyword evidence="2" id="KW-0732">Signal</keyword>
<feature type="chain" id="PRO_5016793735" description="Fungal lipase-type domain-containing protein" evidence="2">
    <location>
        <begin position="27"/>
        <end position="440"/>
    </location>
</feature>
<feature type="domain" description="Fungal lipase-type" evidence="3">
    <location>
        <begin position="247"/>
        <end position="383"/>
    </location>
</feature>
<feature type="region of interest" description="Disordered" evidence="1">
    <location>
        <begin position="30"/>
        <end position="58"/>
    </location>
</feature>
<proteinExistence type="predicted"/>
<dbReference type="Pfam" id="PF01764">
    <property type="entry name" value="Lipase_3"/>
    <property type="match status" value="1"/>
</dbReference>
<name>A0A367IP51_RHIST</name>
<sequence>MVSFISITQGISICLFASSMMFNASALPVAGHEDSSTDSSPSTTTNSDSTPTLDMPNGFQMPTGFPTAFPTDWLKNLPKGGSFPTDGAFPTDWFKNLPTGSFPTDWLKNLPTGAFPTGAFPTGIPSFGKRETEDNTAPAEPSIVSNKPETHDISHIPLNTTHIESRSDNNNNNDATEMATSSQVNELTMYAGVASTAYCRTVVPLKQWSCVQCKKWVSDGEILTTFTSAVSDTNGFVLRSKSQKTIYLVFRGTNSYQSAMTDMIGTPVAYGSVSGAYVHAGFYSSVKEVINSYYPKIQSEIKANPDYKVVVTGHSLGGAQALLAGVDLLQRDSSKFTSKNVKIYTIGQPRVGNKKFAQYVDSTGIDIHRSVHKADMVPQVPPRYSGFFHVGVESWIKRDPSTTQICTSNLESDKCSYTTSAMTNAIDHLTYFGISEGSCL</sequence>
<dbReference type="CDD" id="cd00519">
    <property type="entry name" value="Lipase_3"/>
    <property type="match status" value="1"/>
</dbReference>
<feature type="signal peptide" evidence="2">
    <location>
        <begin position="1"/>
        <end position="26"/>
    </location>
</feature>
<dbReference type="AlphaFoldDB" id="A0A367IP51"/>
<accession>A0A367IP51</accession>
<reference evidence="4 5" key="1">
    <citation type="journal article" date="2018" name="G3 (Bethesda)">
        <title>Phylogenetic and Phylogenomic Definition of Rhizopus Species.</title>
        <authorList>
            <person name="Gryganskyi A.P."/>
            <person name="Golan J."/>
            <person name="Dolatabadi S."/>
            <person name="Mondo S."/>
            <person name="Robb S."/>
            <person name="Idnurm A."/>
            <person name="Muszewska A."/>
            <person name="Steczkiewicz K."/>
            <person name="Masonjones S."/>
            <person name="Liao H.L."/>
            <person name="Gajdeczka M.T."/>
            <person name="Anike F."/>
            <person name="Vuek A."/>
            <person name="Anishchenko I.M."/>
            <person name="Voigt K."/>
            <person name="de Hoog G.S."/>
            <person name="Smith M.E."/>
            <person name="Heitman J."/>
            <person name="Vilgalys R."/>
            <person name="Stajich J.E."/>
        </authorList>
    </citation>
    <scope>NUCLEOTIDE SEQUENCE [LARGE SCALE GENOMIC DNA]</scope>
    <source>
        <strain evidence="4 5">LSU 92-RS-03</strain>
    </source>
</reference>
<dbReference type="Gene3D" id="3.40.50.1820">
    <property type="entry name" value="alpha/beta hydrolase"/>
    <property type="match status" value="1"/>
</dbReference>
<dbReference type="InterPro" id="IPR002921">
    <property type="entry name" value="Fungal_lipase-type"/>
</dbReference>
<evidence type="ECO:0000313" key="5">
    <source>
        <dbReference type="Proteomes" id="UP000253551"/>
    </source>
</evidence>
<evidence type="ECO:0000313" key="4">
    <source>
        <dbReference type="EMBL" id="RCH79281.1"/>
    </source>
</evidence>
<dbReference type="EMBL" id="PJQM01006678">
    <property type="protein sequence ID" value="RCH79281.1"/>
    <property type="molecule type" value="Genomic_DNA"/>
</dbReference>
<dbReference type="GO" id="GO:0006629">
    <property type="term" value="P:lipid metabolic process"/>
    <property type="evidence" value="ECO:0007669"/>
    <property type="project" value="InterPro"/>
</dbReference>
<dbReference type="SUPFAM" id="SSF53474">
    <property type="entry name" value="alpha/beta-Hydrolases"/>
    <property type="match status" value="1"/>
</dbReference>
<dbReference type="PANTHER" id="PTHR45856">
    <property type="entry name" value="ALPHA/BETA-HYDROLASES SUPERFAMILY PROTEIN"/>
    <property type="match status" value="1"/>
</dbReference>
<dbReference type="OrthoDB" id="438440at2759"/>
<feature type="compositionally biased region" description="Low complexity" evidence="1">
    <location>
        <begin position="37"/>
        <end position="52"/>
    </location>
</feature>
<dbReference type="InterPro" id="IPR029058">
    <property type="entry name" value="AB_hydrolase_fold"/>
</dbReference>
<evidence type="ECO:0000256" key="1">
    <source>
        <dbReference type="SAM" id="MobiDB-lite"/>
    </source>
</evidence>
<evidence type="ECO:0000259" key="3">
    <source>
        <dbReference type="Pfam" id="PF01764"/>
    </source>
</evidence>
<comment type="caution">
    <text evidence="4">The sequence shown here is derived from an EMBL/GenBank/DDBJ whole genome shotgun (WGS) entry which is preliminary data.</text>
</comment>